<sequence>MIYSSTIALGFFRLCLLVLVLFYLNRKFINYHKQENIFDFIANQWFKYGSLLTILLFVLVQLGIYNLFNTIVLFSLFIVIDYLGIRLIGKSLAFSSRKIKQKTFELIKNVELKKSWSYYISTKTNSKTRAKRLWMLPLLAVLGFITFFSRYYFTKYDLYALSNLWILELETVIDFDRQRWFYNGVTPVGELALINFYSKISSISPEIALESMGIIESVLIGILIFWSVSKITASRIIAPIVACLFFALCYVLSPINISYILQHKPMFLALSLAIPAMVYYLNPSLLKCSKRNYLLNYIFAFIAIGLIDIFTLLILVLPFLVIGFIFSKRLYNSYNLIVLKAFLLSIIILATIYGLECYYLGYDFELFINSSLIAASSYTYFPHLIVPYNLLMSYYLVISVGLIVFLLVMTYGFKENWRESFTFLILFIFLILLSNVNNQWLDREMTKQAIAVYIPIFIGIAVAVVLRILYPLYKKVMVVKPYFAVVTIASLSFGAIYFQQPEFAKLKQSDATARKILDAYENISSEFFSFSYAVVNDYAAHSISTNQHFFINYDAFLDNYLEKDSLYFKNLKNKEYFIKNPDNVLPKSVIVFVYKQKSETITSLDDSYNISGEILQQINTLKKRGRKINVIYSNEVFDVYEIINKPNEARINDLIFKI</sequence>
<keyword evidence="1" id="KW-0812">Transmembrane</keyword>
<dbReference type="EMBL" id="JAAMPT010000200">
    <property type="protein sequence ID" value="NMH24439.1"/>
    <property type="molecule type" value="Genomic_DNA"/>
</dbReference>
<protein>
    <recommendedName>
        <fullName evidence="4">Glycosyltransferase RgtA/B/C/D-like domain-containing protein</fullName>
    </recommendedName>
</protein>
<feature type="transmembrane region" description="Helical" evidence="1">
    <location>
        <begin position="420"/>
        <end position="438"/>
    </location>
</feature>
<evidence type="ECO:0000313" key="3">
    <source>
        <dbReference type="Proteomes" id="UP000767947"/>
    </source>
</evidence>
<reference evidence="2 3" key="1">
    <citation type="submission" date="2020-02" db="EMBL/GenBank/DDBJ databases">
        <title>Flavobacterium sp. genome.</title>
        <authorList>
            <person name="Jung H.S."/>
            <person name="Baek J.H."/>
            <person name="Jeon C.O."/>
        </authorList>
    </citation>
    <scope>NUCLEOTIDE SEQUENCE [LARGE SCALE GENOMIC DNA]</scope>
    <source>
        <strain evidence="2 3">SE-s27</strain>
    </source>
</reference>
<feature type="transmembrane region" description="Helical" evidence="1">
    <location>
        <begin position="133"/>
        <end position="153"/>
    </location>
</feature>
<keyword evidence="1" id="KW-1133">Transmembrane helix</keyword>
<feature type="transmembrane region" description="Helical" evidence="1">
    <location>
        <begin position="6"/>
        <end position="24"/>
    </location>
</feature>
<feature type="transmembrane region" description="Helical" evidence="1">
    <location>
        <begin position="366"/>
        <end position="386"/>
    </location>
</feature>
<organism evidence="2 3">
    <name type="scientific">Flavobacterium solisilvae</name>
    <dbReference type="NCBI Taxonomy" id="1852019"/>
    <lineage>
        <taxon>Bacteria</taxon>
        <taxon>Pseudomonadati</taxon>
        <taxon>Bacteroidota</taxon>
        <taxon>Flavobacteriia</taxon>
        <taxon>Flavobacteriales</taxon>
        <taxon>Flavobacteriaceae</taxon>
        <taxon>Flavobacterium</taxon>
    </lineage>
</organism>
<feature type="transmembrane region" description="Helical" evidence="1">
    <location>
        <begin position="45"/>
        <end position="65"/>
    </location>
</feature>
<accession>A0ABX1QQG2</accession>
<comment type="caution">
    <text evidence="2">The sequence shown here is derived from an EMBL/GenBank/DDBJ whole genome shotgun (WGS) entry which is preliminary data.</text>
</comment>
<name>A0ABX1QQG2_9FLAO</name>
<feature type="transmembrane region" description="Helical" evidence="1">
    <location>
        <begin position="333"/>
        <end position="354"/>
    </location>
</feature>
<dbReference type="RefSeq" id="WP_169523037.1">
    <property type="nucleotide sequence ID" value="NZ_JAAMPT010000200.1"/>
</dbReference>
<keyword evidence="1" id="KW-0472">Membrane</keyword>
<feature type="transmembrane region" description="Helical" evidence="1">
    <location>
        <begin position="236"/>
        <end position="260"/>
    </location>
</feature>
<feature type="transmembrane region" description="Helical" evidence="1">
    <location>
        <begin position="71"/>
        <end position="89"/>
    </location>
</feature>
<keyword evidence="3" id="KW-1185">Reference proteome</keyword>
<feature type="transmembrane region" description="Helical" evidence="1">
    <location>
        <begin position="450"/>
        <end position="470"/>
    </location>
</feature>
<feature type="transmembrane region" description="Helical" evidence="1">
    <location>
        <begin position="266"/>
        <end position="282"/>
    </location>
</feature>
<evidence type="ECO:0008006" key="4">
    <source>
        <dbReference type="Google" id="ProtNLM"/>
    </source>
</evidence>
<feature type="transmembrane region" description="Helical" evidence="1">
    <location>
        <begin position="294"/>
        <end position="327"/>
    </location>
</feature>
<gene>
    <name evidence="2" type="ORF">G6042_04060</name>
</gene>
<proteinExistence type="predicted"/>
<evidence type="ECO:0000313" key="2">
    <source>
        <dbReference type="EMBL" id="NMH24439.1"/>
    </source>
</evidence>
<feature type="transmembrane region" description="Helical" evidence="1">
    <location>
        <begin position="482"/>
        <end position="499"/>
    </location>
</feature>
<evidence type="ECO:0000256" key="1">
    <source>
        <dbReference type="SAM" id="Phobius"/>
    </source>
</evidence>
<feature type="transmembrane region" description="Helical" evidence="1">
    <location>
        <begin position="207"/>
        <end position="229"/>
    </location>
</feature>
<dbReference type="Proteomes" id="UP000767947">
    <property type="component" value="Unassembled WGS sequence"/>
</dbReference>
<feature type="transmembrane region" description="Helical" evidence="1">
    <location>
        <begin position="392"/>
        <end position="413"/>
    </location>
</feature>